<sequence length="513" mass="57160">MWCSNDIVPNFMQGGGEQINEKEEQLEMSGHSADVVGVGFPNIQIDSNECLFEVLLNNEETVYKLNAHIPFYRRNLNLKLRAKSLTVLSICEIVISAAVAVSRLVLNRNPGIIVKKRKLMSALVLPVAPKDLHGINGTYHIPVISICFHESVCYSTEAHNNVSGFPVSTYSSLAGAMGDSVSVANTKRNELAEAYPVLREPTYPTYPGQINCNTPLPIDELGRTLLPYGLTSIAQEDVPAFFGMGYQNLQMDLHRQCLDPIRFSANLLAVENNPSPDIARMSINTKDLCTTGWKTADGAVESGVIPYFEANMCTEEAGNTPYNGNPKKKQTGRPRETLTIRKSTELSKYERKRYYLAFLEDYVHRLRLQSSSLGLSPVPVQCSDFAKLSKRSLEVTLKNEWTLLTFGLHELTELDNDIALEEEKVKKVESSIRTGIVDDLRDSVSSSSGNSGTLEIATRLIQDSLVMYCMCWLPVDILCCEYCVGKVQLALLETMTRIAFYILNYVVRQCPRG</sequence>
<evidence type="ECO:0000313" key="2">
    <source>
        <dbReference type="Proteomes" id="UP000053593"/>
    </source>
</evidence>
<dbReference type="Proteomes" id="UP000053593">
    <property type="component" value="Unassembled WGS sequence"/>
</dbReference>
<accession>A0A0D0BI28</accession>
<reference evidence="1 2" key="1">
    <citation type="submission" date="2014-04" db="EMBL/GenBank/DDBJ databases">
        <title>Evolutionary Origins and Diversification of the Mycorrhizal Mutualists.</title>
        <authorList>
            <consortium name="DOE Joint Genome Institute"/>
            <consortium name="Mycorrhizal Genomics Consortium"/>
            <person name="Kohler A."/>
            <person name="Kuo A."/>
            <person name="Nagy L.G."/>
            <person name="Floudas D."/>
            <person name="Copeland A."/>
            <person name="Barry K.W."/>
            <person name="Cichocki N."/>
            <person name="Veneault-Fourrey C."/>
            <person name="LaButti K."/>
            <person name="Lindquist E.A."/>
            <person name="Lipzen A."/>
            <person name="Lundell T."/>
            <person name="Morin E."/>
            <person name="Murat C."/>
            <person name="Riley R."/>
            <person name="Ohm R."/>
            <person name="Sun H."/>
            <person name="Tunlid A."/>
            <person name="Henrissat B."/>
            <person name="Grigoriev I.V."/>
            <person name="Hibbett D.S."/>
            <person name="Martin F."/>
        </authorList>
    </citation>
    <scope>NUCLEOTIDE SEQUENCE [LARGE SCALE GENOMIC DNA]</scope>
    <source>
        <strain evidence="1 2">FD-317 M1</strain>
    </source>
</reference>
<organism evidence="1 2">
    <name type="scientific">Collybiopsis luxurians FD-317 M1</name>
    <dbReference type="NCBI Taxonomy" id="944289"/>
    <lineage>
        <taxon>Eukaryota</taxon>
        <taxon>Fungi</taxon>
        <taxon>Dikarya</taxon>
        <taxon>Basidiomycota</taxon>
        <taxon>Agaricomycotina</taxon>
        <taxon>Agaricomycetes</taxon>
        <taxon>Agaricomycetidae</taxon>
        <taxon>Agaricales</taxon>
        <taxon>Marasmiineae</taxon>
        <taxon>Omphalotaceae</taxon>
        <taxon>Collybiopsis</taxon>
        <taxon>Collybiopsis luxurians</taxon>
    </lineage>
</organism>
<dbReference type="EMBL" id="KN834763">
    <property type="protein sequence ID" value="KIK63685.1"/>
    <property type="molecule type" value="Genomic_DNA"/>
</dbReference>
<proteinExistence type="predicted"/>
<name>A0A0D0BI28_9AGAR</name>
<protein>
    <submittedName>
        <fullName evidence="1">Uncharacterized protein</fullName>
    </submittedName>
</protein>
<keyword evidence="2" id="KW-1185">Reference proteome</keyword>
<dbReference type="HOGENOM" id="CLU_531059_0_0_1"/>
<dbReference type="AlphaFoldDB" id="A0A0D0BI28"/>
<gene>
    <name evidence="1" type="ORF">GYMLUDRAFT_57354</name>
</gene>
<evidence type="ECO:0000313" key="1">
    <source>
        <dbReference type="EMBL" id="KIK63685.1"/>
    </source>
</evidence>